<dbReference type="GO" id="GO:0004497">
    <property type="term" value="F:monooxygenase activity"/>
    <property type="evidence" value="ECO:0007669"/>
    <property type="project" value="UniProtKB-ARBA"/>
</dbReference>
<keyword evidence="3" id="KW-0001">2Fe-2S</keyword>
<comment type="caution">
    <text evidence="11">The sequence shown here is derived from an EMBL/GenBank/DDBJ whole genome shotgun (WGS) entry which is preliminary data.</text>
</comment>
<evidence type="ECO:0000256" key="4">
    <source>
        <dbReference type="ARBA" id="ARBA00022723"/>
    </source>
</evidence>
<keyword evidence="12" id="KW-1185">Reference proteome</keyword>
<evidence type="ECO:0000256" key="8">
    <source>
        <dbReference type="ARBA" id="ARBA00029586"/>
    </source>
</evidence>
<dbReference type="CDD" id="cd03467">
    <property type="entry name" value="Rieske"/>
    <property type="match status" value="1"/>
</dbReference>
<dbReference type="PROSITE" id="PS51296">
    <property type="entry name" value="RIESKE"/>
    <property type="match status" value="1"/>
</dbReference>
<comment type="function">
    <text evidence="1">Iron-sulfur subunit of the cytochrome bc1 complex, an essential component of the respiratory electron transport chain required for ATP synthesis. The bc1 complex catalyzes the oxidation of menaquinol and the reduction of cytochrome c in the respiratory chain. The bc1 complex operates through a Q-cycle mechanism that couples electron transfer to generation of the proton gradient that drives ATP synthesis.</text>
</comment>
<evidence type="ECO:0000256" key="6">
    <source>
        <dbReference type="ARBA" id="ARBA00023014"/>
    </source>
</evidence>
<dbReference type="GO" id="GO:0016020">
    <property type="term" value="C:membrane"/>
    <property type="evidence" value="ECO:0007669"/>
    <property type="project" value="InterPro"/>
</dbReference>
<dbReference type="Gene3D" id="2.102.10.10">
    <property type="entry name" value="Rieske [2Fe-2S] iron-sulphur domain"/>
    <property type="match status" value="1"/>
</dbReference>
<proteinExistence type="predicted"/>
<dbReference type="InterPro" id="IPR005805">
    <property type="entry name" value="Rieske_Fe-S_prot_C"/>
</dbReference>
<protein>
    <recommendedName>
        <fullName evidence="2">Cytochrome bc1 complex Rieske iron-sulfur subunit</fullName>
    </recommendedName>
    <alternativeName>
        <fullName evidence="8">Cytochrome bc1 reductase complex subunit QcrA</fullName>
    </alternativeName>
</protein>
<dbReference type="InterPro" id="IPR014349">
    <property type="entry name" value="Rieske_Fe-S_prot"/>
</dbReference>
<evidence type="ECO:0000256" key="3">
    <source>
        <dbReference type="ARBA" id="ARBA00022714"/>
    </source>
</evidence>
<accession>A0A4R2QYG1</accession>
<organism evidence="11 12">
    <name type="scientific">Tamaricihabitans halophyticus</name>
    <dbReference type="NCBI Taxonomy" id="1262583"/>
    <lineage>
        <taxon>Bacteria</taxon>
        <taxon>Bacillati</taxon>
        <taxon>Actinomycetota</taxon>
        <taxon>Actinomycetes</taxon>
        <taxon>Pseudonocardiales</taxon>
        <taxon>Pseudonocardiaceae</taxon>
        <taxon>Tamaricihabitans</taxon>
    </lineage>
</organism>
<evidence type="ECO:0000256" key="9">
    <source>
        <dbReference type="ARBA" id="ARBA00034078"/>
    </source>
</evidence>
<keyword evidence="7" id="KW-1015">Disulfide bond</keyword>
<name>A0A4R2QYG1_9PSEU</name>
<evidence type="ECO:0000259" key="10">
    <source>
        <dbReference type="PROSITE" id="PS51296"/>
    </source>
</evidence>
<dbReference type="GO" id="GO:0046872">
    <property type="term" value="F:metal ion binding"/>
    <property type="evidence" value="ECO:0007669"/>
    <property type="project" value="UniProtKB-KW"/>
</dbReference>
<keyword evidence="5" id="KW-0408">Iron</keyword>
<dbReference type="PRINTS" id="PR00162">
    <property type="entry name" value="RIESKE"/>
</dbReference>
<evidence type="ECO:0000313" key="12">
    <source>
        <dbReference type="Proteomes" id="UP000294911"/>
    </source>
</evidence>
<feature type="domain" description="Rieske" evidence="10">
    <location>
        <begin position="76"/>
        <end position="170"/>
    </location>
</feature>
<dbReference type="GO" id="GO:0016705">
    <property type="term" value="F:oxidoreductase activity, acting on paired donors, with incorporation or reduction of molecular oxygen"/>
    <property type="evidence" value="ECO:0007669"/>
    <property type="project" value="UniProtKB-ARBA"/>
</dbReference>
<evidence type="ECO:0000256" key="1">
    <source>
        <dbReference type="ARBA" id="ARBA00002494"/>
    </source>
</evidence>
<evidence type="ECO:0000256" key="5">
    <source>
        <dbReference type="ARBA" id="ARBA00023004"/>
    </source>
</evidence>
<dbReference type="EMBL" id="SLXQ01000003">
    <property type="protein sequence ID" value="TCP54078.1"/>
    <property type="molecule type" value="Genomic_DNA"/>
</dbReference>
<dbReference type="Proteomes" id="UP000294911">
    <property type="component" value="Unassembled WGS sequence"/>
</dbReference>
<dbReference type="PANTHER" id="PTHR10134">
    <property type="entry name" value="CYTOCHROME B-C1 COMPLEX SUBUNIT RIESKE, MITOCHONDRIAL"/>
    <property type="match status" value="1"/>
</dbReference>
<gene>
    <name evidence="11" type="ORF">EV191_103119</name>
</gene>
<evidence type="ECO:0000256" key="2">
    <source>
        <dbReference type="ARBA" id="ARBA00015816"/>
    </source>
</evidence>
<evidence type="ECO:0000256" key="7">
    <source>
        <dbReference type="ARBA" id="ARBA00023157"/>
    </source>
</evidence>
<dbReference type="InterPro" id="IPR036922">
    <property type="entry name" value="Rieske_2Fe-2S_sf"/>
</dbReference>
<keyword evidence="4" id="KW-0479">Metal-binding</keyword>
<dbReference type="GO" id="GO:0051537">
    <property type="term" value="F:2 iron, 2 sulfur cluster binding"/>
    <property type="evidence" value="ECO:0007669"/>
    <property type="project" value="UniProtKB-KW"/>
</dbReference>
<sequence>MHRGAWFKILPGNVNRPALRPVVRGMTAELTNRRTALATGALAIGAVAAVAACDTEDGADSAPAGTTGAAPEPGDGALAQLGDIEVGGAIKTEGADGAEIIISRPSETEVVAFSATCTHQGCKVQPEEAELHCPCHGSAFDKQTGAVRNGPATEPLPEVAVRIDGERVVPA</sequence>
<dbReference type="AlphaFoldDB" id="A0A4R2QYG1"/>
<dbReference type="Pfam" id="PF00355">
    <property type="entry name" value="Rieske"/>
    <property type="match status" value="1"/>
</dbReference>
<keyword evidence="6" id="KW-0411">Iron-sulfur</keyword>
<comment type="cofactor">
    <cofactor evidence="9">
        <name>[2Fe-2S] cluster</name>
        <dbReference type="ChEBI" id="CHEBI:190135"/>
    </cofactor>
</comment>
<reference evidence="11 12" key="1">
    <citation type="submission" date="2019-03" db="EMBL/GenBank/DDBJ databases">
        <title>Genomic Encyclopedia of Type Strains, Phase IV (KMG-IV): sequencing the most valuable type-strain genomes for metagenomic binning, comparative biology and taxonomic classification.</title>
        <authorList>
            <person name="Goeker M."/>
        </authorList>
    </citation>
    <scope>NUCLEOTIDE SEQUENCE [LARGE SCALE GENOMIC DNA]</scope>
    <source>
        <strain evidence="11 12">DSM 45765</strain>
    </source>
</reference>
<dbReference type="SUPFAM" id="SSF50022">
    <property type="entry name" value="ISP domain"/>
    <property type="match status" value="1"/>
</dbReference>
<dbReference type="InterPro" id="IPR017941">
    <property type="entry name" value="Rieske_2Fe-2S"/>
</dbReference>
<evidence type="ECO:0000313" key="11">
    <source>
        <dbReference type="EMBL" id="TCP54078.1"/>
    </source>
</evidence>